<evidence type="ECO:0000256" key="2">
    <source>
        <dbReference type="SAM" id="Phobius"/>
    </source>
</evidence>
<feature type="region of interest" description="Disordered" evidence="1">
    <location>
        <begin position="38"/>
        <end position="63"/>
    </location>
</feature>
<keyword evidence="2" id="KW-0472">Membrane</keyword>
<evidence type="ECO:0000256" key="1">
    <source>
        <dbReference type="SAM" id="MobiDB-lite"/>
    </source>
</evidence>
<feature type="compositionally biased region" description="Low complexity" evidence="1">
    <location>
        <begin position="38"/>
        <end position="55"/>
    </location>
</feature>
<dbReference type="AlphaFoldDB" id="A0A409Y5A5"/>
<gene>
    <name evidence="3" type="ORF">CVT26_003205</name>
</gene>
<reference evidence="3 4" key="1">
    <citation type="journal article" date="2018" name="Evol. Lett.">
        <title>Horizontal gene cluster transfer increased hallucinogenic mushroom diversity.</title>
        <authorList>
            <person name="Reynolds H.T."/>
            <person name="Vijayakumar V."/>
            <person name="Gluck-Thaler E."/>
            <person name="Korotkin H.B."/>
            <person name="Matheny P.B."/>
            <person name="Slot J.C."/>
        </authorList>
    </citation>
    <scope>NUCLEOTIDE SEQUENCE [LARGE SCALE GENOMIC DNA]</scope>
    <source>
        <strain evidence="3 4">SRW20</strain>
    </source>
</reference>
<feature type="transmembrane region" description="Helical" evidence="2">
    <location>
        <begin position="331"/>
        <end position="355"/>
    </location>
</feature>
<keyword evidence="4" id="KW-1185">Reference proteome</keyword>
<protein>
    <submittedName>
        <fullName evidence="3">Uncharacterized protein</fullName>
    </submittedName>
</protein>
<comment type="caution">
    <text evidence="3">The sequence shown here is derived from an EMBL/GenBank/DDBJ whole genome shotgun (WGS) entry which is preliminary data.</text>
</comment>
<evidence type="ECO:0000313" key="3">
    <source>
        <dbReference type="EMBL" id="PPQ98159.1"/>
    </source>
</evidence>
<keyword evidence="2" id="KW-0812">Transmembrane</keyword>
<evidence type="ECO:0000313" key="4">
    <source>
        <dbReference type="Proteomes" id="UP000284706"/>
    </source>
</evidence>
<keyword evidence="2" id="KW-1133">Transmembrane helix</keyword>
<feature type="compositionally biased region" description="Basic and acidic residues" evidence="1">
    <location>
        <begin position="408"/>
        <end position="417"/>
    </location>
</feature>
<accession>A0A409Y5A5</accession>
<dbReference type="EMBL" id="NHYE01001141">
    <property type="protein sequence ID" value="PPQ98159.1"/>
    <property type="molecule type" value="Genomic_DNA"/>
</dbReference>
<dbReference type="Proteomes" id="UP000284706">
    <property type="component" value="Unassembled WGS sequence"/>
</dbReference>
<organism evidence="3 4">
    <name type="scientific">Gymnopilus dilepis</name>
    <dbReference type="NCBI Taxonomy" id="231916"/>
    <lineage>
        <taxon>Eukaryota</taxon>
        <taxon>Fungi</taxon>
        <taxon>Dikarya</taxon>
        <taxon>Basidiomycota</taxon>
        <taxon>Agaricomycotina</taxon>
        <taxon>Agaricomycetes</taxon>
        <taxon>Agaricomycetidae</taxon>
        <taxon>Agaricales</taxon>
        <taxon>Agaricineae</taxon>
        <taxon>Hymenogastraceae</taxon>
        <taxon>Gymnopilus</taxon>
    </lineage>
</organism>
<name>A0A409Y5A5_9AGAR</name>
<dbReference type="STRING" id="231916.A0A409Y5A5"/>
<sequence>MALLATAQQQPPQGPVVSTSLFFPVPVISTSSASGVPSASVASLSAPDPASSSVLSPPPPLAPIQASQPLDKPLLALPTVLPSPIPSGVAKTASGRPIPCSPKNVKLNPTSHKLISECVETSFCAAPPGSPANATGLGVCYPRVCTREQWPYGYGVYGGGNGRKKGASHPDVPPLCPAGSFCPDNGSGCRELADIGSMCELARDEQCKPPPPSPNIDEKDNRSVCLKNICRAATEPIGAPCSIENTTYVSDIIKGAAGGGQFTSFVIKHNCLNGLFCDPTPREATDGTISQTCQLTKTQGEKCRFDAECQVNNCVAGICTAGPEAPYPIAAWQWLVVTLFLALLLAAFILVLIFIHRRQRSARYQELQDYYHEQMSLRQSIMALHTAAAAEKQGKPIPKTKPCCETQQKSKECTTQP</sequence>
<feature type="region of interest" description="Disordered" evidence="1">
    <location>
        <begin position="391"/>
        <end position="417"/>
    </location>
</feature>
<dbReference type="InParanoid" id="A0A409Y5A5"/>
<dbReference type="OrthoDB" id="195231at2759"/>
<proteinExistence type="predicted"/>